<keyword evidence="2" id="KW-1185">Reference proteome</keyword>
<evidence type="ECO:0000313" key="1">
    <source>
        <dbReference type="EMBL" id="OCK75774.1"/>
    </source>
</evidence>
<protein>
    <submittedName>
        <fullName evidence="1">Uncharacterized protein</fullName>
    </submittedName>
</protein>
<organism evidence="1 2">
    <name type="scientific">Lepidopterella palustris CBS 459.81</name>
    <dbReference type="NCBI Taxonomy" id="1314670"/>
    <lineage>
        <taxon>Eukaryota</taxon>
        <taxon>Fungi</taxon>
        <taxon>Dikarya</taxon>
        <taxon>Ascomycota</taxon>
        <taxon>Pezizomycotina</taxon>
        <taxon>Dothideomycetes</taxon>
        <taxon>Pleosporomycetidae</taxon>
        <taxon>Mytilinidiales</taxon>
        <taxon>Argynnaceae</taxon>
        <taxon>Lepidopterella</taxon>
    </lineage>
</organism>
<accession>A0A8E2E1V8</accession>
<gene>
    <name evidence="1" type="ORF">K432DRAFT_385948</name>
</gene>
<sequence>MCVSIWMIDLAPKMPDTTFHGFDVDLGQAPPREWLPKNVELDVLDLMKPLDEKWVGKFE</sequence>
<reference evidence="1 2" key="1">
    <citation type="journal article" date="2016" name="Nat. Commun.">
        <title>Ectomycorrhizal ecology is imprinted in the genome of the dominant symbiotic fungus Cenococcum geophilum.</title>
        <authorList>
            <consortium name="DOE Joint Genome Institute"/>
            <person name="Peter M."/>
            <person name="Kohler A."/>
            <person name="Ohm R.A."/>
            <person name="Kuo A."/>
            <person name="Krutzmann J."/>
            <person name="Morin E."/>
            <person name="Arend M."/>
            <person name="Barry K.W."/>
            <person name="Binder M."/>
            <person name="Choi C."/>
            <person name="Clum A."/>
            <person name="Copeland A."/>
            <person name="Grisel N."/>
            <person name="Haridas S."/>
            <person name="Kipfer T."/>
            <person name="LaButti K."/>
            <person name="Lindquist E."/>
            <person name="Lipzen A."/>
            <person name="Maire R."/>
            <person name="Meier B."/>
            <person name="Mihaltcheva S."/>
            <person name="Molinier V."/>
            <person name="Murat C."/>
            <person name="Poggeler S."/>
            <person name="Quandt C.A."/>
            <person name="Sperisen C."/>
            <person name="Tritt A."/>
            <person name="Tisserant E."/>
            <person name="Crous P.W."/>
            <person name="Henrissat B."/>
            <person name="Nehls U."/>
            <person name="Egli S."/>
            <person name="Spatafora J.W."/>
            <person name="Grigoriev I.V."/>
            <person name="Martin F.M."/>
        </authorList>
    </citation>
    <scope>NUCLEOTIDE SEQUENCE [LARGE SCALE GENOMIC DNA]</scope>
    <source>
        <strain evidence="1 2">CBS 459.81</strain>
    </source>
</reference>
<evidence type="ECO:0000313" key="2">
    <source>
        <dbReference type="Proteomes" id="UP000250266"/>
    </source>
</evidence>
<proteinExistence type="predicted"/>
<dbReference type="Proteomes" id="UP000250266">
    <property type="component" value="Unassembled WGS sequence"/>
</dbReference>
<dbReference type="EMBL" id="KV745275">
    <property type="protein sequence ID" value="OCK75774.1"/>
    <property type="molecule type" value="Genomic_DNA"/>
</dbReference>
<name>A0A8E2E1V8_9PEZI</name>
<dbReference type="OrthoDB" id="417697at2759"/>
<dbReference type="AlphaFoldDB" id="A0A8E2E1V8"/>